<dbReference type="InterPro" id="IPR006652">
    <property type="entry name" value="Kelch_1"/>
</dbReference>
<dbReference type="InterPro" id="IPR015915">
    <property type="entry name" value="Kelch-typ_b-propeller"/>
</dbReference>
<dbReference type="InterPro" id="IPR044832">
    <property type="entry name" value="NRP-like"/>
</dbReference>
<keyword evidence="2" id="KW-1185">Reference proteome</keyword>
<dbReference type="PANTHER" id="PTHR46034">
    <property type="match status" value="1"/>
</dbReference>
<dbReference type="InterPro" id="IPR037293">
    <property type="entry name" value="Gal_Oxidase_central_sf"/>
</dbReference>
<dbReference type="Gene3D" id="2.130.10.80">
    <property type="entry name" value="Galactose oxidase/kelch, beta-propeller"/>
    <property type="match status" value="1"/>
</dbReference>
<accession>A0A803N6Z8</accession>
<sequence length="162" mass="17779">MVASVKVFDPRRGTWMSEASMNHSRGYSAAVVLNDRIYAIGGMGGNENVLDKVERYQEGLGWQVTNLKAVGIGKGALLQLRYSITVNPLLYRFSCRIEKRNPAILSGLSYVFIGKLKCDPQTHAGYLIKVGPLAAKNLIAGNVNGTSDPYALVTRGTEKRFR</sequence>
<dbReference type="Gramene" id="AUR62041506-RA">
    <property type="protein sequence ID" value="AUR62041506-RA:cds"/>
    <property type="gene ID" value="AUR62041506"/>
</dbReference>
<name>A0A803N6Z8_CHEQI</name>
<organism evidence="1 2">
    <name type="scientific">Chenopodium quinoa</name>
    <name type="common">Quinoa</name>
    <dbReference type="NCBI Taxonomy" id="63459"/>
    <lineage>
        <taxon>Eukaryota</taxon>
        <taxon>Viridiplantae</taxon>
        <taxon>Streptophyta</taxon>
        <taxon>Embryophyta</taxon>
        <taxon>Tracheophyta</taxon>
        <taxon>Spermatophyta</taxon>
        <taxon>Magnoliopsida</taxon>
        <taxon>eudicotyledons</taxon>
        <taxon>Gunneridae</taxon>
        <taxon>Pentapetalae</taxon>
        <taxon>Caryophyllales</taxon>
        <taxon>Chenopodiaceae</taxon>
        <taxon>Chenopodioideae</taxon>
        <taxon>Atripliceae</taxon>
        <taxon>Chenopodium</taxon>
    </lineage>
</organism>
<dbReference type="PANTHER" id="PTHR46034:SF7">
    <property type="entry name" value="INFLUENZA VIRUS NS1A-BINDING PROTEIN"/>
    <property type="match status" value="1"/>
</dbReference>
<evidence type="ECO:0000313" key="1">
    <source>
        <dbReference type="EnsemblPlants" id="AUR62041506-RA:cds"/>
    </source>
</evidence>
<evidence type="ECO:0000313" key="2">
    <source>
        <dbReference type="Proteomes" id="UP000596660"/>
    </source>
</evidence>
<dbReference type="AlphaFoldDB" id="A0A803N6Z8"/>
<protein>
    <submittedName>
        <fullName evidence="1">Uncharacterized protein</fullName>
    </submittedName>
</protein>
<dbReference type="EnsemblPlants" id="AUR62041506-RA">
    <property type="protein sequence ID" value="AUR62041506-RA:cds"/>
    <property type="gene ID" value="AUR62041506"/>
</dbReference>
<dbReference type="Proteomes" id="UP000596660">
    <property type="component" value="Unplaced"/>
</dbReference>
<dbReference type="Pfam" id="PF01344">
    <property type="entry name" value="Kelch_1"/>
    <property type="match status" value="1"/>
</dbReference>
<dbReference type="SUPFAM" id="SSF117281">
    <property type="entry name" value="Kelch motif"/>
    <property type="match status" value="1"/>
</dbReference>
<reference evidence="1" key="2">
    <citation type="submission" date="2021-03" db="UniProtKB">
        <authorList>
            <consortium name="EnsemblPlants"/>
        </authorList>
    </citation>
    <scope>IDENTIFICATION</scope>
</reference>
<reference evidence="1" key="1">
    <citation type="journal article" date="2017" name="Nature">
        <title>The genome of Chenopodium quinoa.</title>
        <authorList>
            <person name="Jarvis D.E."/>
            <person name="Ho Y.S."/>
            <person name="Lightfoot D.J."/>
            <person name="Schmoeckel S.M."/>
            <person name="Li B."/>
            <person name="Borm T.J.A."/>
            <person name="Ohyanagi H."/>
            <person name="Mineta K."/>
            <person name="Michell C.T."/>
            <person name="Saber N."/>
            <person name="Kharbatia N.M."/>
            <person name="Rupper R.R."/>
            <person name="Sharp A.R."/>
            <person name="Dally N."/>
            <person name="Boughton B.A."/>
            <person name="Woo Y.H."/>
            <person name="Gao G."/>
            <person name="Schijlen E.G.W.M."/>
            <person name="Guo X."/>
            <person name="Momin A.A."/>
            <person name="Negrao S."/>
            <person name="Al-Babili S."/>
            <person name="Gehring C."/>
            <person name="Roessner U."/>
            <person name="Jung C."/>
            <person name="Murphy K."/>
            <person name="Arold S.T."/>
            <person name="Gojobori T."/>
            <person name="van der Linden C.G."/>
            <person name="van Loo E.N."/>
            <person name="Jellen E.N."/>
            <person name="Maughan P.J."/>
            <person name="Tester M."/>
        </authorList>
    </citation>
    <scope>NUCLEOTIDE SEQUENCE [LARGE SCALE GENOMIC DNA]</scope>
    <source>
        <strain evidence="1">cv. PI 614886</strain>
    </source>
</reference>
<dbReference type="GO" id="GO:0034976">
    <property type="term" value="P:response to endoplasmic reticulum stress"/>
    <property type="evidence" value="ECO:0007669"/>
    <property type="project" value="InterPro"/>
</dbReference>
<proteinExistence type="predicted"/>